<gene>
    <name evidence="3" type="ORF">D3227_37810</name>
</gene>
<evidence type="ECO:0000256" key="1">
    <source>
        <dbReference type="SAM" id="MobiDB-lite"/>
    </source>
</evidence>
<dbReference type="PANTHER" id="PTHR12147">
    <property type="entry name" value="METALLOPEPTIDASE M28 FAMILY MEMBER"/>
    <property type="match status" value="1"/>
</dbReference>
<dbReference type="EMBL" id="QZWZ01000076">
    <property type="protein sequence ID" value="RJT24192.1"/>
    <property type="molecule type" value="Genomic_DNA"/>
</dbReference>
<dbReference type="OrthoDB" id="9787436at2"/>
<sequence length="438" mass="46873">MTLVKLATCLLPPNRAAARSVAAHATPSGASSVQFGDRLVYIGTEGQWDGIARSAVRARLELRELPGLIELERMHVVIQKGRLFQREHPDVPVLVDKGRYLLVDIDPVLVHRMADRRDPCFSVRALESLDTVASGRDRIVFEARDSGAERAGRAPDPAIQAFVDRISRATYEPDLAELVALPTRFSTSSHYQKACDIVEQKLASFGYTTARQTVSVNGSQSANVIARRAGTGQPPRATVLVTAHLDSVNHDGTPTSPAPGADDDGSGSAGVIEIARALKDLTSSSDLVFVHFGGEEQGLFGSRHFVRSLSSSQRSSVRAVVNMDMIGRQNTPAATVLLEGRTLSQAVLAGLAAAASRYTSLAVETSINAANSDHVSFLDEGIPAALTIEGADSTNDEIHSARDTLDRMNFDLALEILRMNTAFVAGALGQPEQTEELG</sequence>
<comment type="caution">
    <text evidence="3">The sequence shown here is derived from an EMBL/GenBank/DDBJ whole genome shotgun (WGS) entry which is preliminary data.</text>
</comment>
<dbReference type="Pfam" id="PF04389">
    <property type="entry name" value="Peptidase_M28"/>
    <property type="match status" value="1"/>
</dbReference>
<dbReference type="Gene3D" id="3.40.630.10">
    <property type="entry name" value="Zn peptidases"/>
    <property type="match status" value="1"/>
</dbReference>
<protein>
    <submittedName>
        <fullName evidence="3">Zn-dependent exopeptidase M28</fullName>
    </submittedName>
</protein>
<reference evidence="3 4" key="1">
    <citation type="submission" date="2018-09" db="EMBL/GenBank/DDBJ databases">
        <title>Mesorhizobium carmichaelinearum sp. nov. isolated from Carmichaelinea spp. root nodules in New Zealand.</title>
        <authorList>
            <person name="De Meyer S.E."/>
        </authorList>
    </citation>
    <scope>NUCLEOTIDE SEQUENCE [LARGE SCALE GENOMIC DNA]</scope>
    <source>
        <strain evidence="3 4">ICMP19557</strain>
    </source>
</reference>
<evidence type="ECO:0000259" key="2">
    <source>
        <dbReference type="Pfam" id="PF04389"/>
    </source>
</evidence>
<proteinExistence type="predicted"/>
<dbReference type="InterPro" id="IPR045175">
    <property type="entry name" value="M28_fam"/>
</dbReference>
<dbReference type="SUPFAM" id="SSF53187">
    <property type="entry name" value="Zn-dependent exopeptidases"/>
    <property type="match status" value="1"/>
</dbReference>
<keyword evidence="4" id="KW-1185">Reference proteome</keyword>
<dbReference type="RefSeq" id="WP_120019168.1">
    <property type="nucleotide sequence ID" value="NZ_QZWZ01000076.1"/>
</dbReference>
<dbReference type="AlphaFoldDB" id="A0A3A5JTA3"/>
<dbReference type="InterPro" id="IPR007484">
    <property type="entry name" value="Peptidase_M28"/>
</dbReference>
<dbReference type="GO" id="GO:0008235">
    <property type="term" value="F:metalloexopeptidase activity"/>
    <property type="evidence" value="ECO:0007669"/>
    <property type="project" value="InterPro"/>
</dbReference>
<feature type="region of interest" description="Disordered" evidence="1">
    <location>
        <begin position="248"/>
        <end position="267"/>
    </location>
</feature>
<organism evidence="3 4">
    <name type="scientific">Mesorhizobium waimense</name>
    <dbReference type="NCBI Taxonomy" id="1300307"/>
    <lineage>
        <taxon>Bacteria</taxon>
        <taxon>Pseudomonadati</taxon>
        <taxon>Pseudomonadota</taxon>
        <taxon>Alphaproteobacteria</taxon>
        <taxon>Hyphomicrobiales</taxon>
        <taxon>Phyllobacteriaceae</taxon>
        <taxon>Mesorhizobium</taxon>
    </lineage>
</organism>
<accession>A0A3A5JTA3</accession>
<dbReference type="PANTHER" id="PTHR12147:SF26">
    <property type="entry name" value="PEPTIDASE M28 DOMAIN-CONTAINING PROTEIN"/>
    <property type="match status" value="1"/>
</dbReference>
<name>A0A3A5JTA3_9HYPH</name>
<dbReference type="Proteomes" id="UP000272706">
    <property type="component" value="Unassembled WGS sequence"/>
</dbReference>
<feature type="domain" description="Peptidase M28" evidence="2">
    <location>
        <begin position="223"/>
        <end position="420"/>
    </location>
</feature>
<evidence type="ECO:0000313" key="4">
    <source>
        <dbReference type="Proteomes" id="UP000272706"/>
    </source>
</evidence>
<dbReference type="GO" id="GO:0006508">
    <property type="term" value="P:proteolysis"/>
    <property type="evidence" value="ECO:0007669"/>
    <property type="project" value="InterPro"/>
</dbReference>
<evidence type="ECO:0000313" key="3">
    <source>
        <dbReference type="EMBL" id="RJT24192.1"/>
    </source>
</evidence>